<organism evidence="2 3">
    <name type="scientific">Micromonospora pallida</name>
    <dbReference type="NCBI Taxonomy" id="145854"/>
    <lineage>
        <taxon>Bacteria</taxon>
        <taxon>Bacillati</taxon>
        <taxon>Actinomycetota</taxon>
        <taxon>Actinomycetes</taxon>
        <taxon>Micromonosporales</taxon>
        <taxon>Micromonosporaceae</taxon>
        <taxon>Micromonospora</taxon>
    </lineage>
</organism>
<gene>
    <name evidence="2" type="ORF">GA0074692_1980</name>
</gene>
<feature type="transmembrane region" description="Helical" evidence="1">
    <location>
        <begin position="176"/>
        <end position="197"/>
    </location>
</feature>
<keyword evidence="3" id="KW-1185">Reference proteome</keyword>
<evidence type="ECO:0000256" key="1">
    <source>
        <dbReference type="SAM" id="Phobius"/>
    </source>
</evidence>
<keyword evidence="1" id="KW-0472">Membrane</keyword>
<dbReference type="Proteomes" id="UP000198959">
    <property type="component" value="Unassembled WGS sequence"/>
</dbReference>
<feature type="transmembrane region" description="Helical" evidence="1">
    <location>
        <begin position="209"/>
        <end position="228"/>
    </location>
</feature>
<name>A0A1C6S7U2_9ACTN</name>
<dbReference type="EMBL" id="FMHW01000002">
    <property type="protein sequence ID" value="SCL25539.1"/>
    <property type="molecule type" value="Genomic_DNA"/>
</dbReference>
<evidence type="ECO:0000313" key="3">
    <source>
        <dbReference type="Proteomes" id="UP000198959"/>
    </source>
</evidence>
<proteinExistence type="predicted"/>
<accession>A0A1C6S7U2</accession>
<protein>
    <submittedName>
        <fullName evidence="2">Uncharacterized protein</fullName>
    </submittedName>
</protein>
<reference evidence="3" key="1">
    <citation type="submission" date="2016-06" db="EMBL/GenBank/DDBJ databases">
        <authorList>
            <person name="Varghese N."/>
            <person name="Submissions Spin"/>
        </authorList>
    </citation>
    <scope>NUCLEOTIDE SEQUENCE [LARGE SCALE GENOMIC DNA]</scope>
    <source>
        <strain evidence="3">DSM 43817</strain>
    </source>
</reference>
<keyword evidence="1" id="KW-0812">Transmembrane</keyword>
<sequence length="296" mass="32335">MVAILLALVVLAVVAFLLAMMMCLWELGTWLAQLPLLRRVERRWHAIPHERWITVAAIPLATVYGGILLSYGINLLSDADGGRTLLGAVMLAFGLGVTGWYYSRHAAGSYQRPAAQVRNRRVIAEATKALAHRSPPDLRSLDAHRVALLRANRLGERLATATDGGWRDAWRRERRWLAVLAVAVVAAPLPALAVIAWRLVTQPPTAGRLGGVAMLVGTVVAALLAMGSRRYRLRRERRLLGRELQQGSADLLGRMFDPTRGERVPAPVLAEVAATLRRVYGTPAGTAHRPDPTGDV</sequence>
<feature type="transmembrane region" description="Helical" evidence="1">
    <location>
        <begin position="6"/>
        <end position="31"/>
    </location>
</feature>
<dbReference type="AlphaFoldDB" id="A0A1C6S7U2"/>
<keyword evidence="1" id="KW-1133">Transmembrane helix</keyword>
<feature type="transmembrane region" description="Helical" evidence="1">
    <location>
        <begin position="52"/>
        <end position="73"/>
    </location>
</feature>
<feature type="transmembrane region" description="Helical" evidence="1">
    <location>
        <begin position="85"/>
        <end position="102"/>
    </location>
</feature>
<evidence type="ECO:0000313" key="2">
    <source>
        <dbReference type="EMBL" id="SCL25539.1"/>
    </source>
</evidence>